<proteinExistence type="predicted"/>
<comment type="caution">
    <text evidence="1">The sequence shown here is derived from an EMBL/GenBank/DDBJ whole genome shotgun (WGS) entry which is preliminary data.</text>
</comment>
<dbReference type="Proteomes" id="UP001320706">
    <property type="component" value="Unassembled WGS sequence"/>
</dbReference>
<protein>
    <submittedName>
        <fullName evidence="1">Uncharacterized protein</fullName>
    </submittedName>
</protein>
<dbReference type="EMBL" id="JAMKPW020000036">
    <property type="protein sequence ID" value="KAK8201377.1"/>
    <property type="molecule type" value="Genomic_DNA"/>
</dbReference>
<name>A0ACC3S7R0_9PEZI</name>
<accession>A0ACC3S7R0</accession>
<sequence>MVDSTVSRGNGKTDNVELAVWDSLELADWPTATSVGPRQGSVDLEDLYATALREQATVGTDSYGGVPADGKDMRRLGKKQEMKRVYKQFSLISFTAIFMSTWEFLLLSNTQGLTNGGSAGLFWSYIWTCAGYGFIVASMAEMSSMAPTCGAQYHWWAYLVGLRRTLLIPYDSDRVSEFGPPRWQRMLSYVEGWLSTLCWQANNASGTFLVAQMIQSLVSMYDEDYAAPSYHITLLVVAVQAVCIVCNLWGAHYLPMLQNATMIVHVCGFVAVVVAMWVFSPHVGAKTALLGFYNGGGWSTTGLSLMMGQISAVYCVSCPDSAAHMAEEVRDAGIAVPKAMTYTFLGNGLMGLIVLITFVFCLPSVDDGIGDPSGFPIIYVWDLSFSRPVTAYLFISLLFLIMVGNVSCVAATARQAFAFARDRGLPFSSFLGRIHPSLKVPANAIFVSALITALLSLINIGNSSAYNAIMSLVTVGQLGTYCLSTGCILHRRLTAPHLLPNARWSLGRYGVPVNAAAMAYSFFTLFWMYWPAETPVHVSTMNWAPVVFAATILGSYLYYLAQGHKHYFGPVAAVKYRFVDLFVPWRWSQGIISDVLNAEDNARDELTKAFVETTLSGLEAIGLTSGLVAGVISSAFSWYNVQQCHWSTKALWHSGLVFAFTAISAAGLCSGALLRLRCSLNGPDRIRETLGYQSAQDQDPYRWRPRAFQPWIWGTPGVLLKLSLLFFLAGLAVDLWFSAVDAGLKWTTEELKF</sequence>
<evidence type="ECO:0000313" key="1">
    <source>
        <dbReference type="EMBL" id="KAK8201377.1"/>
    </source>
</evidence>
<reference evidence="1" key="1">
    <citation type="submission" date="2024-02" db="EMBL/GenBank/DDBJ databases">
        <title>Metagenome Assembled Genome of Zalaria obscura JY119.</title>
        <authorList>
            <person name="Vighnesh L."/>
            <person name="Jagadeeshwari U."/>
            <person name="Venkata Ramana C."/>
            <person name="Sasikala C."/>
        </authorList>
    </citation>
    <scope>NUCLEOTIDE SEQUENCE</scope>
    <source>
        <strain evidence="1">JY119</strain>
    </source>
</reference>
<organism evidence="1 2">
    <name type="scientific">Zalaria obscura</name>
    <dbReference type="NCBI Taxonomy" id="2024903"/>
    <lineage>
        <taxon>Eukaryota</taxon>
        <taxon>Fungi</taxon>
        <taxon>Dikarya</taxon>
        <taxon>Ascomycota</taxon>
        <taxon>Pezizomycotina</taxon>
        <taxon>Dothideomycetes</taxon>
        <taxon>Dothideomycetidae</taxon>
        <taxon>Dothideales</taxon>
        <taxon>Zalariaceae</taxon>
        <taxon>Zalaria</taxon>
    </lineage>
</organism>
<gene>
    <name evidence="1" type="ORF">M8818_005888</name>
</gene>
<evidence type="ECO:0000313" key="2">
    <source>
        <dbReference type="Proteomes" id="UP001320706"/>
    </source>
</evidence>
<keyword evidence="2" id="KW-1185">Reference proteome</keyword>